<organism evidence="3 4">
    <name type="scientific">Streptomyces lutosisoli</name>
    <dbReference type="NCBI Taxonomy" id="2665721"/>
    <lineage>
        <taxon>Bacteria</taxon>
        <taxon>Bacillati</taxon>
        <taxon>Actinomycetota</taxon>
        <taxon>Actinomycetes</taxon>
        <taxon>Kitasatosporales</taxon>
        <taxon>Streptomycetaceae</taxon>
        <taxon>Streptomyces</taxon>
    </lineage>
</organism>
<sequence length="87" mass="8808">MRRITAAVLTLGLLGLAGCSTEKAPGTSPARSASPTPSGKPLPGEPAETPGHAAQPALWDHTLITSTAGGTVFALDTAHPDTEPVRR</sequence>
<keyword evidence="2" id="KW-0732">Signal</keyword>
<comment type="caution">
    <text evidence="3">The sequence shown here is derived from an EMBL/GenBank/DDBJ whole genome shotgun (WGS) entry which is preliminary data.</text>
</comment>
<dbReference type="Proteomes" id="UP001596957">
    <property type="component" value="Unassembled WGS sequence"/>
</dbReference>
<protein>
    <recommendedName>
        <fullName evidence="5">Lipoprotein</fullName>
    </recommendedName>
</protein>
<feature type="compositionally biased region" description="Low complexity" evidence="1">
    <location>
        <begin position="18"/>
        <end position="37"/>
    </location>
</feature>
<feature type="chain" id="PRO_5046281924" description="Lipoprotein" evidence="2">
    <location>
        <begin position="25"/>
        <end position="87"/>
    </location>
</feature>
<evidence type="ECO:0000313" key="3">
    <source>
        <dbReference type="EMBL" id="MFD0283612.1"/>
    </source>
</evidence>
<dbReference type="EMBL" id="JBHTEC010000001">
    <property type="protein sequence ID" value="MFD0283612.1"/>
    <property type="molecule type" value="Genomic_DNA"/>
</dbReference>
<gene>
    <name evidence="3" type="ORF">ACFQZP_18370</name>
</gene>
<evidence type="ECO:0008006" key="5">
    <source>
        <dbReference type="Google" id="ProtNLM"/>
    </source>
</evidence>
<feature type="signal peptide" evidence="2">
    <location>
        <begin position="1"/>
        <end position="24"/>
    </location>
</feature>
<name>A0ABW2VM72_9ACTN</name>
<dbReference type="PROSITE" id="PS51257">
    <property type="entry name" value="PROKAR_LIPOPROTEIN"/>
    <property type="match status" value="1"/>
</dbReference>
<proteinExistence type="predicted"/>
<evidence type="ECO:0000313" key="4">
    <source>
        <dbReference type="Proteomes" id="UP001596957"/>
    </source>
</evidence>
<keyword evidence="4" id="KW-1185">Reference proteome</keyword>
<reference evidence="4" key="1">
    <citation type="journal article" date="2019" name="Int. J. Syst. Evol. Microbiol.">
        <title>The Global Catalogue of Microorganisms (GCM) 10K type strain sequencing project: providing services to taxonomists for standard genome sequencing and annotation.</title>
        <authorList>
            <consortium name="The Broad Institute Genomics Platform"/>
            <consortium name="The Broad Institute Genome Sequencing Center for Infectious Disease"/>
            <person name="Wu L."/>
            <person name="Ma J."/>
        </authorList>
    </citation>
    <scope>NUCLEOTIDE SEQUENCE [LARGE SCALE GENOMIC DNA]</scope>
    <source>
        <strain evidence="4">CGMCC 4.7198</strain>
    </source>
</reference>
<dbReference type="RefSeq" id="WP_381260325.1">
    <property type="nucleotide sequence ID" value="NZ_JBHTBI010000041.1"/>
</dbReference>
<accession>A0ABW2VM72</accession>
<evidence type="ECO:0000256" key="2">
    <source>
        <dbReference type="SAM" id="SignalP"/>
    </source>
</evidence>
<feature type="region of interest" description="Disordered" evidence="1">
    <location>
        <begin position="18"/>
        <end position="58"/>
    </location>
</feature>
<evidence type="ECO:0000256" key="1">
    <source>
        <dbReference type="SAM" id="MobiDB-lite"/>
    </source>
</evidence>